<evidence type="ECO:0000313" key="3">
    <source>
        <dbReference type="Proteomes" id="UP001215216"/>
    </source>
</evidence>
<keyword evidence="1" id="KW-0812">Transmembrane</keyword>
<feature type="transmembrane region" description="Helical" evidence="1">
    <location>
        <begin position="110"/>
        <end position="129"/>
    </location>
</feature>
<dbReference type="Proteomes" id="UP001215216">
    <property type="component" value="Chromosome"/>
</dbReference>
<feature type="transmembrane region" description="Helical" evidence="1">
    <location>
        <begin position="271"/>
        <end position="288"/>
    </location>
</feature>
<sequence length="301" mass="31580">MSNPIMQRNPYFQGATQNASQAGAAHHGYDPRAGYAGQYGAPQQGAEQMAGQAAFQSQFQPQMNGNAFDQAPASHRMTYQDAMNKTATMLGATVAAGVVTALIVPLQFQIPLAFVSMIAAFVVGMVIAFKRMVGPGLALGYSVLEGIALGAITFALDRVLPGVAFQAILGTLAVVGVTLGLHYSGAVRTTPKGRKIVLAVALAGLVFAVVNMLLMAFGVTSGQWGLRSVTIMGLPLGVILGIVMIVVASYMLIGDFEDINTAVANGAPKEFAWTVGIAIVMTILWIYVEVLRLVAMLASDR</sequence>
<feature type="transmembrane region" description="Helical" evidence="1">
    <location>
        <begin position="162"/>
        <end position="184"/>
    </location>
</feature>
<feature type="transmembrane region" description="Helical" evidence="1">
    <location>
        <begin position="86"/>
        <end position="104"/>
    </location>
</feature>
<evidence type="ECO:0000256" key="1">
    <source>
        <dbReference type="SAM" id="Phobius"/>
    </source>
</evidence>
<keyword evidence="3" id="KW-1185">Reference proteome</keyword>
<accession>A0ABY8FZ06</accession>
<name>A0ABY8FZ06_9ACTO</name>
<gene>
    <name evidence="2" type="ORF">P7079_01450</name>
</gene>
<dbReference type="Pfam" id="PF12811">
    <property type="entry name" value="BaxI_1"/>
    <property type="match status" value="1"/>
</dbReference>
<protein>
    <submittedName>
        <fullName evidence="2">Bax inhibitor-1/YccA family protein</fullName>
    </submittedName>
</protein>
<feature type="transmembrane region" description="Helical" evidence="1">
    <location>
        <begin position="229"/>
        <end position="250"/>
    </location>
</feature>
<keyword evidence="1" id="KW-1133">Transmembrane helix</keyword>
<dbReference type="PANTHER" id="PTHR41282">
    <property type="entry name" value="CONSERVED TRANSMEMBRANE PROTEIN-RELATED"/>
    <property type="match status" value="1"/>
</dbReference>
<dbReference type="PANTHER" id="PTHR41282:SF1">
    <property type="entry name" value="CONSERVED TRANSMEMBRANE PROTEIN-RELATED"/>
    <property type="match status" value="1"/>
</dbReference>
<dbReference type="RefSeq" id="WP_278013068.1">
    <property type="nucleotide sequence ID" value="NZ_CP121208.1"/>
</dbReference>
<evidence type="ECO:0000313" key="2">
    <source>
        <dbReference type="EMBL" id="WFM83673.1"/>
    </source>
</evidence>
<dbReference type="InterPro" id="IPR010539">
    <property type="entry name" value="BaxI_1-like"/>
</dbReference>
<organism evidence="2 3">
    <name type="scientific">Arcanobacterium canis</name>
    <dbReference type="NCBI Taxonomy" id="999183"/>
    <lineage>
        <taxon>Bacteria</taxon>
        <taxon>Bacillati</taxon>
        <taxon>Actinomycetota</taxon>
        <taxon>Actinomycetes</taxon>
        <taxon>Actinomycetales</taxon>
        <taxon>Actinomycetaceae</taxon>
        <taxon>Arcanobacterium</taxon>
    </lineage>
</organism>
<reference evidence="2 3" key="1">
    <citation type="submission" date="2023-03" db="EMBL/GenBank/DDBJ databases">
        <title>Complete genome of Arcanobacterium canis strain DSM 25104 isolated in 2010 from a canine otitis externa in Germany.</title>
        <authorList>
            <person name="Borowiak M."/>
            <person name="Kreitlow A."/>
            <person name="Malorny B."/>
            <person name="Laemmler C."/>
            <person name="Prenger-Berninghoff E."/>
            <person name="Ploetz M."/>
            <person name="Abdulmawjood A."/>
        </authorList>
    </citation>
    <scope>NUCLEOTIDE SEQUENCE [LARGE SCALE GENOMIC DNA]</scope>
    <source>
        <strain evidence="2 3">DSM 25104</strain>
    </source>
</reference>
<proteinExistence type="predicted"/>
<feature type="transmembrane region" description="Helical" evidence="1">
    <location>
        <begin position="196"/>
        <end position="217"/>
    </location>
</feature>
<feature type="transmembrane region" description="Helical" evidence="1">
    <location>
        <begin position="136"/>
        <end position="156"/>
    </location>
</feature>
<keyword evidence="1" id="KW-0472">Membrane</keyword>
<dbReference type="EMBL" id="CP121208">
    <property type="protein sequence ID" value="WFM83673.1"/>
    <property type="molecule type" value="Genomic_DNA"/>
</dbReference>